<accession>A0A6A3D926</accession>
<proteinExistence type="predicted"/>
<dbReference type="EMBL" id="VEPZ02000032">
    <property type="protein sequence ID" value="KAE8735699.1"/>
    <property type="molecule type" value="Genomic_DNA"/>
</dbReference>
<gene>
    <name evidence="1" type="ORF">F3Y22_tig00000340pilonHSYRG01295</name>
</gene>
<sequence length="178" mass="19590">MKRSVEHFRKVLSIDPLFWAAYEELCMLGEDEEGAVYFGDAAIPCVQEHYLGNPSSCLLIAGTGHNLGSSQRFGFKDLSLCHLQQKEEEKTRDICQNNHGGPILTGVVGQITNNCCNTPSLSTPSPVPTQVSDTAPTSLVRNIQLHQSEGSLRSSPQAQMEFVSENESEQIRGSLFYD</sequence>
<keyword evidence="2" id="KW-1185">Reference proteome</keyword>
<organism evidence="1 2">
    <name type="scientific">Hibiscus syriacus</name>
    <name type="common">Rose of Sharon</name>
    <dbReference type="NCBI Taxonomy" id="106335"/>
    <lineage>
        <taxon>Eukaryota</taxon>
        <taxon>Viridiplantae</taxon>
        <taxon>Streptophyta</taxon>
        <taxon>Embryophyta</taxon>
        <taxon>Tracheophyta</taxon>
        <taxon>Spermatophyta</taxon>
        <taxon>Magnoliopsida</taxon>
        <taxon>eudicotyledons</taxon>
        <taxon>Gunneridae</taxon>
        <taxon>Pentapetalae</taxon>
        <taxon>rosids</taxon>
        <taxon>malvids</taxon>
        <taxon>Malvales</taxon>
        <taxon>Malvaceae</taxon>
        <taxon>Malvoideae</taxon>
        <taxon>Hibiscus</taxon>
    </lineage>
</organism>
<evidence type="ECO:0000313" key="2">
    <source>
        <dbReference type="Proteomes" id="UP000436088"/>
    </source>
</evidence>
<protein>
    <submittedName>
        <fullName evidence="1">Uncharacterized protein</fullName>
    </submittedName>
</protein>
<name>A0A6A3D926_HIBSY</name>
<comment type="caution">
    <text evidence="1">The sequence shown here is derived from an EMBL/GenBank/DDBJ whole genome shotgun (WGS) entry which is preliminary data.</text>
</comment>
<evidence type="ECO:0000313" key="1">
    <source>
        <dbReference type="EMBL" id="KAE8735699.1"/>
    </source>
</evidence>
<dbReference type="InterPro" id="IPR011990">
    <property type="entry name" value="TPR-like_helical_dom_sf"/>
</dbReference>
<reference evidence="1" key="1">
    <citation type="submission" date="2019-09" db="EMBL/GenBank/DDBJ databases">
        <title>Draft genome information of white flower Hibiscus syriacus.</title>
        <authorList>
            <person name="Kim Y.-M."/>
        </authorList>
    </citation>
    <scope>NUCLEOTIDE SEQUENCE [LARGE SCALE GENOMIC DNA]</scope>
    <source>
        <strain evidence="1">YM2019G1</strain>
    </source>
</reference>
<dbReference type="AlphaFoldDB" id="A0A6A3D926"/>
<dbReference type="Gene3D" id="1.25.40.10">
    <property type="entry name" value="Tetratricopeptide repeat domain"/>
    <property type="match status" value="1"/>
</dbReference>
<dbReference type="Proteomes" id="UP000436088">
    <property type="component" value="Unassembled WGS sequence"/>
</dbReference>